<proteinExistence type="predicted"/>
<organism evidence="1 2">
    <name type="scientific">Candidatus Giovannonibacteria bacterium RIFCSPLOWO2_01_FULL_46_13</name>
    <dbReference type="NCBI Taxonomy" id="1798352"/>
    <lineage>
        <taxon>Bacteria</taxon>
        <taxon>Candidatus Giovannoniibacteriota</taxon>
    </lineage>
</organism>
<evidence type="ECO:0000313" key="2">
    <source>
        <dbReference type="Proteomes" id="UP000178684"/>
    </source>
</evidence>
<dbReference type="EMBL" id="MFIE01000007">
    <property type="protein sequence ID" value="OGF83045.1"/>
    <property type="molecule type" value="Genomic_DNA"/>
</dbReference>
<dbReference type="InterPro" id="IPR001695">
    <property type="entry name" value="Lysyl_oxidase"/>
</dbReference>
<accession>A0A1F5X529</accession>
<dbReference type="AlphaFoldDB" id="A0A1F5X529"/>
<dbReference type="Pfam" id="PF01186">
    <property type="entry name" value="Lysyl_oxidase"/>
    <property type="match status" value="1"/>
</dbReference>
<evidence type="ECO:0000313" key="1">
    <source>
        <dbReference type="EMBL" id="OGF83045.1"/>
    </source>
</evidence>
<reference evidence="1 2" key="1">
    <citation type="journal article" date="2016" name="Nat. Commun.">
        <title>Thousands of microbial genomes shed light on interconnected biogeochemical processes in an aquifer system.</title>
        <authorList>
            <person name="Anantharaman K."/>
            <person name="Brown C.T."/>
            <person name="Hug L.A."/>
            <person name="Sharon I."/>
            <person name="Castelle C.J."/>
            <person name="Probst A.J."/>
            <person name="Thomas B.C."/>
            <person name="Singh A."/>
            <person name="Wilkins M.J."/>
            <person name="Karaoz U."/>
            <person name="Brodie E.L."/>
            <person name="Williams K.H."/>
            <person name="Hubbard S.S."/>
            <person name="Banfield J.F."/>
        </authorList>
    </citation>
    <scope>NUCLEOTIDE SEQUENCE [LARGE SCALE GENOMIC DNA]</scope>
</reference>
<dbReference type="GO" id="GO:0016641">
    <property type="term" value="F:oxidoreductase activity, acting on the CH-NH2 group of donors, oxygen as acceptor"/>
    <property type="evidence" value="ECO:0007669"/>
    <property type="project" value="InterPro"/>
</dbReference>
<dbReference type="Proteomes" id="UP000178684">
    <property type="component" value="Unassembled WGS sequence"/>
</dbReference>
<protein>
    <submittedName>
        <fullName evidence="1">Uncharacterized protein</fullName>
    </submittedName>
</protein>
<dbReference type="GO" id="GO:0005507">
    <property type="term" value="F:copper ion binding"/>
    <property type="evidence" value="ECO:0007669"/>
    <property type="project" value="InterPro"/>
</dbReference>
<sequence>MADRPMRRPKRFTLKRLILILIILGGIGWGGHYAISTIKANTEFSVELEPGLDRAGIAEKIGEELGWSKKEKQVFAGTHAQIQWMAFSEEALQSFMERFRWGDLEKESFLVQATKYIEPEYDFLALLYAPGTYVIKGDQSMAEIADMLVSKTEFSETGLKEEAVLKTVELVRRDVELLPDLVPLPAKDVRIDRRGSDTLLSFSTTYYNQGKGPLELIADPATKGIRSDIARDVLQRIYRVDGGHRDRVAGNFLWHQEHLHYHFADFVIYDLEAVDVKNPPDLSGVRTKSTFCIRDVSLVDKNFSIENRVEKAKYLICGKELQGISVGWGDTYFYNYVDQNLNITDLPSGTYRLSFIANPSQKFEESSYDNNKSSVLFELDMQNFKVKILEETPKDLPAVEHIYEEQVF</sequence>
<name>A0A1F5X529_9BACT</name>
<comment type="caution">
    <text evidence="1">The sequence shown here is derived from an EMBL/GenBank/DDBJ whole genome shotgun (WGS) entry which is preliminary data.</text>
</comment>
<gene>
    <name evidence="1" type="ORF">A3B18_02535</name>
</gene>